<dbReference type="Gene3D" id="3.40.50.2300">
    <property type="match status" value="1"/>
</dbReference>
<dbReference type="PROSITE" id="PS50930">
    <property type="entry name" value="HTH_LYTTR"/>
    <property type="match status" value="1"/>
</dbReference>
<name>A0A841KQA3_9FIRM</name>
<dbReference type="GO" id="GO:0003677">
    <property type="term" value="F:DNA binding"/>
    <property type="evidence" value="ECO:0007669"/>
    <property type="project" value="UniProtKB-KW"/>
</dbReference>
<dbReference type="CDD" id="cd17532">
    <property type="entry name" value="REC_LytTR_AlgR-like"/>
    <property type="match status" value="1"/>
</dbReference>
<dbReference type="InterPro" id="IPR011006">
    <property type="entry name" value="CheY-like_superfamily"/>
</dbReference>
<reference evidence="6 7" key="1">
    <citation type="submission" date="2020-08" db="EMBL/GenBank/DDBJ databases">
        <title>Genomic Encyclopedia of Type Strains, Phase IV (KMG-IV): sequencing the most valuable type-strain genomes for metagenomic binning, comparative biology and taxonomic classification.</title>
        <authorList>
            <person name="Goeker M."/>
        </authorList>
    </citation>
    <scope>NUCLEOTIDE SEQUENCE [LARGE SCALE GENOMIC DNA]</scope>
    <source>
        <strain evidence="6 7">DSM 103526</strain>
    </source>
</reference>
<dbReference type="Pfam" id="PF04397">
    <property type="entry name" value="LytTR"/>
    <property type="match status" value="1"/>
</dbReference>
<evidence type="ECO:0000313" key="7">
    <source>
        <dbReference type="Proteomes" id="UP000579281"/>
    </source>
</evidence>
<dbReference type="GO" id="GO:0000156">
    <property type="term" value="F:phosphorelay response regulator activity"/>
    <property type="evidence" value="ECO:0007669"/>
    <property type="project" value="InterPro"/>
</dbReference>
<proteinExistence type="predicted"/>
<dbReference type="PANTHER" id="PTHR37299:SF1">
    <property type="entry name" value="STAGE 0 SPORULATION PROTEIN A HOMOLOG"/>
    <property type="match status" value="1"/>
</dbReference>
<protein>
    <recommendedName>
        <fullName evidence="1">Stage 0 sporulation protein A homolog</fullName>
    </recommendedName>
</protein>
<keyword evidence="7" id="KW-1185">Reference proteome</keyword>
<sequence>MRCIVVDDEAPAREEIKYLLQKYNDIEIIGEAEDGKGACELVAKAKPDVVFLDIQMRGMSGFEVACELYKQEAYPLIVFITAYDQYAIKAFEINAVDYLLKPISVDRLNSTIERLQNIYKRNKTNSKIVIEELLKYINKPRAIQKISVYSNGKHIPLDPQEIIFVGVEGRNTVIKSKKGDYISNLSLSELEEKLKDFPFFRSHRSFLVNLEEIQEIDHWFHGTYQITMKGYSKDKIPVSRSNAQKFREMMNL</sequence>
<dbReference type="InterPro" id="IPR046947">
    <property type="entry name" value="LytR-like"/>
</dbReference>
<evidence type="ECO:0000256" key="2">
    <source>
        <dbReference type="ARBA" id="ARBA00024867"/>
    </source>
</evidence>
<dbReference type="AlphaFoldDB" id="A0A841KQA3"/>
<evidence type="ECO:0000259" key="4">
    <source>
        <dbReference type="PROSITE" id="PS50110"/>
    </source>
</evidence>
<dbReference type="Gene3D" id="2.20.25.10">
    <property type="match status" value="1"/>
</dbReference>
<accession>A0A841KQA3</accession>
<feature type="domain" description="HTH LytTR-type" evidence="5">
    <location>
        <begin position="146"/>
        <end position="252"/>
    </location>
</feature>
<evidence type="ECO:0000259" key="5">
    <source>
        <dbReference type="PROSITE" id="PS50930"/>
    </source>
</evidence>
<dbReference type="SMART" id="SM00448">
    <property type="entry name" value="REC"/>
    <property type="match status" value="1"/>
</dbReference>
<dbReference type="SMART" id="SM00850">
    <property type="entry name" value="LytTR"/>
    <property type="match status" value="1"/>
</dbReference>
<dbReference type="Proteomes" id="UP000579281">
    <property type="component" value="Unassembled WGS sequence"/>
</dbReference>
<dbReference type="InterPro" id="IPR007492">
    <property type="entry name" value="LytTR_DNA-bd_dom"/>
</dbReference>
<comment type="caution">
    <text evidence="6">The sequence shown here is derived from an EMBL/GenBank/DDBJ whole genome shotgun (WGS) entry which is preliminary data.</text>
</comment>
<dbReference type="RefSeq" id="WP_184310161.1">
    <property type="nucleotide sequence ID" value="NZ_JACHEN010000009.1"/>
</dbReference>
<organism evidence="6 7">
    <name type="scientific">Anaerosolibacter carboniphilus</name>
    <dbReference type="NCBI Taxonomy" id="1417629"/>
    <lineage>
        <taxon>Bacteria</taxon>
        <taxon>Bacillati</taxon>
        <taxon>Bacillota</taxon>
        <taxon>Clostridia</taxon>
        <taxon>Peptostreptococcales</taxon>
        <taxon>Thermotaleaceae</taxon>
        <taxon>Anaerosolibacter</taxon>
    </lineage>
</organism>
<dbReference type="Gene3D" id="2.40.50.40">
    <property type="match status" value="1"/>
</dbReference>
<dbReference type="InterPro" id="IPR001789">
    <property type="entry name" value="Sig_transdc_resp-reg_receiver"/>
</dbReference>
<dbReference type="PROSITE" id="PS50110">
    <property type="entry name" value="RESPONSE_REGULATORY"/>
    <property type="match status" value="1"/>
</dbReference>
<keyword evidence="6" id="KW-0238">DNA-binding</keyword>
<feature type="modified residue" description="4-aspartylphosphate" evidence="3">
    <location>
        <position position="53"/>
    </location>
</feature>
<keyword evidence="3" id="KW-0597">Phosphoprotein</keyword>
<feature type="domain" description="Response regulatory" evidence="4">
    <location>
        <begin position="2"/>
        <end position="116"/>
    </location>
</feature>
<comment type="function">
    <text evidence="2">May play the central regulatory role in sporulation. It may be an element of the effector pathway responsible for the activation of sporulation genes in response to nutritional stress. Spo0A may act in concert with spo0H (a sigma factor) to control the expression of some genes that are critical to the sporulation process.</text>
</comment>
<evidence type="ECO:0000256" key="1">
    <source>
        <dbReference type="ARBA" id="ARBA00018672"/>
    </source>
</evidence>
<dbReference type="FunFam" id="3.40.50.2300:FF:000051">
    <property type="entry name" value="Two-component response regulator yehT"/>
    <property type="match status" value="1"/>
</dbReference>
<evidence type="ECO:0000256" key="3">
    <source>
        <dbReference type="PROSITE-ProRule" id="PRU00169"/>
    </source>
</evidence>
<dbReference type="SUPFAM" id="SSF52172">
    <property type="entry name" value="CheY-like"/>
    <property type="match status" value="1"/>
</dbReference>
<dbReference type="Pfam" id="PF00072">
    <property type="entry name" value="Response_reg"/>
    <property type="match status" value="1"/>
</dbReference>
<dbReference type="EMBL" id="JACHEN010000009">
    <property type="protein sequence ID" value="MBB6215666.1"/>
    <property type="molecule type" value="Genomic_DNA"/>
</dbReference>
<dbReference type="PANTHER" id="PTHR37299">
    <property type="entry name" value="TRANSCRIPTIONAL REGULATOR-RELATED"/>
    <property type="match status" value="1"/>
</dbReference>
<gene>
    <name evidence="6" type="ORF">HNQ80_001755</name>
</gene>
<evidence type="ECO:0000313" key="6">
    <source>
        <dbReference type="EMBL" id="MBB6215666.1"/>
    </source>
</evidence>